<name>A0A1L9VR07_ASPGL</name>
<feature type="transmembrane region" description="Helical" evidence="11">
    <location>
        <begin position="322"/>
        <end position="345"/>
    </location>
</feature>
<feature type="transmembrane region" description="Helical" evidence="11">
    <location>
        <begin position="258"/>
        <end position="277"/>
    </location>
</feature>
<evidence type="ECO:0000256" key="5">
    <source>
        <dbReference type="ARBA" id="ARBA00022692"/>
    </source>
</evidence>
<evidence type="ECO:0000256" key="9">
    <source>
        <dbReference type="PIRNR" id="PIRNR005508"/>
    </source>
</evidence>
<dbReference type="FunFam" id="1.20.1530.20:FF:000009">
    <property type="entry name" value="Arsenite transporter, ACR3 family"/>
    <property type="match status" value="1"/>
</dbReference>
<dbReference type="InterPro" id="IPR038770">
    <property type="entry name" value="Na+/solute_symporter_sf"/>
</dbReference>
<feature type="transmembrane region" description="Helical" evidence="11">
    <location>
        <begin position="50"/>
        <end position="69"/>
    </location>
</feature>
<dbReference type="PANTHER" id="PTHR43057:SF1">
    <property type="entry name" value="ARSENICAL-RESISTANCE PROTEIN 3"/>
    <property type="match status" value="1"/>
</dbReference>
<evidence type="ECO:0000256" key="8">
    <source>
        <dbReference type="ARBA" id="ARBA00023136"/>
    </source>
</evidence>
<dbReference type="OrthoDB" id="187348at2759"/>
<reference evidence="13" key="1">
    <citation type="journal article" date="2017" name="Genome Biol.">
        <title>Comparative genomics reveals high biological diversity and specific adaptations in the industrially and medically important fungal genus Aspergillus.</title>
        <authorList>
            <person name="de Vries R.P."/>
            <person name="Riley R."/>
            <person name="Wiebenga A."/>
            <person name="Aguilar-Osorio G."/>
            <person name="Amillis S."/>
            <person name="Uchima C.A."/>
            <person name="Anderluh G."/>
            <person name="Asadollahi M."/>
            <person name="Askin M."/>
            <person name="Barry K."/>
            <person name="Battaglia E."/>
            <person name="Bayram O."/>
            <person name="Benocci T."/>
            <person name="Braus-Stromeyer S.A."/>
            <person name="Caldana C."/>
            <person name="Canovas D."/>
            <person name="Cerqueira G.C."/>
            <person name="Chen F."/>
            <person name="Chen W."/>
            <person name="Choi C."/>
            <person name="Clum A."/>
            <person name="Dos Santos R.A."/>
            <person name="Damasio A.R."/>
            <person name="Diallinas G."/>
            <person name="Emri T."/>
            <person name="Fekete E."/>
            <person name="Flipphi M."/>
            <person name="Freyberg S."/>
            <person name="Gallo A."/>
            <person name="Gournas C."/>
            <person name="Habgood R."/>
            <person name="Hainaut M."/>
            <person name="Harispe M.L."/>
            <person name="Henrissat B."/>
            <person name="Hilden K.S."/>
            <person name="Hope R."/>
            <person name="Hossain A."/>
            <person name="Karabika E."/>
            <person name="Karaffa L."/>
            <person name="Karanyi Z."/>
            <person name="Krasevec N."/>
            <person name="Kuo A."/>
            <person name="Kusch H."/>
            <person name="LaButti K."/>
            <person name="Lagendijk E.L."/>
            <person name="Lapidus A."/>
            <person name="Levasseur A."/>
            <person name="Lindquist E."/>
            <person name="Lipzen A."/>
            <person name="Logrieco A.F."/>
            <person name="MacCabe A."/>
            <person name="Maekelae M.R."/>
            <person name="Malavazi I."/>
            <person name="Melin P."/>
            <person name="Meyer V."/>
            <person name="Mielnichuk N."/>
            <person name="Miskei M."/>
            <person name="Molnar A.P."/>
            <person name="Mule G."/>
            <person name="Ngan C.Y."/>
            <person name="Orejas M."/>
            <person name="Orosz E."/>
            <person name="Ouedraogo J.P."/>
            <person name="Overkamp K.M."/>
            <person name="Park H.-S."/>
            <person name="Perrone G."/>
            <person name="Piumi F."/>
            <person name="Punt P.J."/>
            <person name="Ram A.F."/>
            <person name="Ramon A."/>
            <person name="Rauscher S."/>
            <person name="Record E."/>
            <person name="Riano-Pachon D.M."/>
            <person name="Robert V."/>
            <person name="Roehrig J."/>
            <person name="Ruller R."/>
            <person name="Salamov A."/>
            <person name="Salih N.S."/>
            <person name="Samson R.A."/>
            <person name="Sandor E."/>
            <person name="Sanguinetti M."/>
            <person name="Schuetze T."/>
            <person name="Sepcic K."/>
            <person name="Shelest E."/>
            <person name="Sherlock G."/>
            <person name="Sophianopoulou V."/>
            <person name="Squina F.M."/>
            <person name="Sun H."/>
            <person name="Susca A."/>
            <person name="Todd R.B."/>
            <person name="Tsang A."/>
            <person name="Unkles S.E."/>
            <person name="van de Wiele N."/>
            <person name="van Rossen-Uffink D."/>
            <person name="Oliveira J.V."/>
            <person name="Vesth T.C."/>
            <person name="Visser J."/>
            <person name="Yu J.-H."/>
            <person name="Zhou M."/>
            <person name="Andersen M.R."/>
            <person name="Archer D.B."/>
            <person name="Baker S.E."/>
            <person name="Benoit I."/>
            <person name="Brakhage A.A."/>
            <person name="Braus G.H."/>
            <person name="Fischer R."/>
            <person name="Frisvad J.C."/>
            <person name="Goldman G.H."/>
            <person name="Houbraken J."/>
            <person name="Oakley B."/>
            <person name="Pocsi I."/>
            <person name="Scazzocchio C."/>
            <person name="Seiboth B."/>
            <person name="vanKuyk P.A."/>
            <person name="Wortman J."/>
            <person name="Dyer P.S."/>
            <person name="Grigoriev I.V."/>
        </authorList>
    </citation>
    <scope>NUCLEOTIDE SEQUENCE [LARGE SCALE GENOMIC DNA]</scope>
    <source>
        <strain evidence="13">CBS 516.65</strain>
    </source>
</reference>
<feature type="transmembrane region" description="Helical" evidence="11">
    <location>
        <begin position="179"/>
        <end position="206"/>
    </location>
</feature>
<keyword evidence="4 9" id="KW-1003">Cell membrane</keyword>
<dbReference type="STRING" id="1160497.A0A1L9VR07"/>
<dbReference type="Pfam" id="PF01758">
    <property type="entry name" value="SBF"/>
    <property type="match status" value="1"/>
</dbReference>
<feature type="transmembrane region" description="Helical" evidence="11">
    <location>
        <begin position="289"/>
        <end position="310"/>
    </location>
</feature>
<evidence type="ECO:0000256" key="2">
    <source>
        <dbReference type="ARBA" id="ARBA00010110"/>
    </source>
</evidence>
<feature type="transmembrane region" description="Helical" evidence="11">
    <location>
        <begin position="121"/>
        <end position="142"/>
    </location>
</feature>
<evidence type="ECO:0000256" key="3">
    <source>
        <dbReference type="ARBA" id="ARBA00022448"/>
    </source>
</evidence>
<accession>A0A1L9VR07</accession>
<keyword evidence="13" id="KW-1185">Reference proteome</keyword>
<dbReference type="GO" id="GO:0015297">
    <property type="term" value="F:antiporter activity"/>
    <property type="evidence" value="ECO:0007669"/>
    <property type="project" value="UniProtKB-UniRule"/>
</dbReference>
<dbReference type="NCBIfam" id="TIGR00832">
    <property type="entry name" value="acr3"/>
    <property type="match status" value="1"/>
</dbReference>
<comment type="subcellular location">
    <subcellularLocation>
        <location evidence="1 9">Cell membrane</location>
        <topology evidence="1 9">Multi-pass membrane protein</topology>
    </subcellularLocation>
</comment>
<dbReference type="AlphaFoldDB" id="A0A1L9VR07"/>
<evidence type="ECO:0000256" key="7">
    <source>
        <dbReference type="ARBA" id="ARBA00022989"/>
    </source>
</evidence>
<comment type="similarity">
    <text evidence="2 9">Belongs to the arsenical resistance-3 (ACR3) (TC 2.A.59) family.</text>
</comment>
<keyword evidence="8 9" id="KW-0472">Membrane</keyword>
<feature type="transmembrane region" description="Helical" evidence="11">
    <location>
        <begin position="351"/>
        <end position="372"/>
    </location>
</feature>
<dbReference type="GO" id="GO:0015105">
    <property type="term" value="F:arsenite transmembrane transporter activity"/>
    <property type="evidence" value="ECO:0007669"/>
    <property type="project" value="TreeGrafter"/>
</dbReference>
<evidence type="ECO:0000313" key="13">
    <source>
        <dbReference type="Proteomes" id="UP000184300"/>
    </source>
</evidence>
<dbReference type="GO" id="GO:0005886">
    <property type="term" value="C:plasma membrane"/>
    <property type="evidence" value="ECO:0007669"/>
    <property type="project" value="UniProtKB-SubCell"/>
</dbReference>
<dbReference type="InterPro" id="IPR002657">
    <property type="entry name" value="BilAc:Na_symport/Acr3"/>
</dbReference>
<dbReference type="GeneID" id="34456504"/>
<dbReference type="Proteomes" id="UP000184300">
    <property type="component" value="Unassembled WGS sequence"/>
</dbReference>
<feature type="transmembrane region" description="Helical" evidence="11">
    <location>
        <begin position="81"/>
        <end position="100"/>
    </location>
</feature>
<evidence type="ECO:0000256" key="11">
    <source>
        <dbReference type="SAM" id="Phobius"/>
    </source>
</evidence>
<dbReference type="PIRSF" id="PIRSF005508">
    <property type="entry name" value="Acr3"/>
    <property type="match status" value="1"/>
</dbReference>
<dbReference type="RefSeq" id="XP_022403021.1">
    <property type="nucleotide sequence ID" value="XM_022540243.1"/>
</dbReference>
<dbReference type="InterPro" id="IPR004706">
    <property type="entry name" value="Arsenical-R_Acr3"/>
</dbReference>
<evidence type="ECO:0000256" key="4">
    <source>
        <dbReference type="ARBA" id="ARBA00022475"/>
    </source>
</evidence>
<gene>
    <name evidence="12" type="ORF">ASPGLDRAFT_1214706</name>
</gene>
<sequence length="383" mass="42081">MAPAKDQVQRHSIDDPESCTLCKESSNEHDSPDNHQPSSAFKQLGLLDKLLALWIFLAMAIGIFLGNFVPDTREALERGKFVGVSIPIAVGLLVMMYPILCKVRYETLHRSFRQKALWIQVGFSVVVNWIIAPFFMLALAWAFLPDERGLREGLILVGIARCIAMVLVWTGLAGGDNEYCAILVAINSILQMVLFAPLAIFFVRVIGGADSGFNIDYSLVAKSVGVFLGIPLGAAIVTRFTLIFLVNKEWYEKKFVKWIGPLSLIGLLFTIIVLFASQGRRVVHQIVSVVRVAAPLVVYFAVIFLITLLVTRRCGFGYRLSCTQSFTAASNNFELAIAVAIATFGVDSDQALAATVGPLVEVPVLLGLVYVVKWAAKRNKWAA</sequence>
<keyword evidence="7 9" id="KW-1133">Transmembrane helix</keyword>
<dbReference type="GO" id="GO:0015104">
    <property type="term" value="F:antimonite transmembrane transporter activity"/>
    <property type="evidence" value="ECO:0007669"/>
    <property type="project" value="TreeGrafter"/>
</dbReference>
<evidence type="ECO:0000256" key="1">
    <source>
        <dbReference type="ARBA" id="ARBA00004651"/>
    </source>
</evidence>
<evidence type="ECO:0000256" key="10">
    <source>
        <dbReference type="SAM" id="MobiDB-lite"/>
    </source>
</evidence>
<dbReference type="PANTHER" id="PTHR43057">
    <property type="entry name" value="ARSENITE EFFLUX TRANSPORTER"/>
    <property type="match status" value="1"/>
</dbReference>
<dbReference type="EMBL" id="KV878892">
    <property type="protein sequence ID" value="OJJ86332.1"/>
    <property type="molecule type" value="Genomic_DNA"/>
</dbReference>
<dbReference type="GO" id="GO:0046685">
    <property type="term" value="P:response to arsenic-containing substance"/>
    <property type="evidence" value="ECO:0007669"/>
    <property type="project" value="UniProtKB-KW"/>
</dbReference>
<evidence type="ECO:0000256" key="6">
    <source>
        <dbReference type="ARBA" id="ARBA00022849"/>
    </source>
</evidence>
<feature type="transmembrane region" description="Helical" evidence="11">
    <location>
        <begin position="226"/>
        <end position="246"/>
    </location>
</feature>
<dbReference type="VEuPathDB" id="FungiDB:ASPGLDRAFT_1214706"/>
<feature type="transmembrane region" description="Helical" evidence="11">
    <location>
        <begin position="154"/>
        <end position="172"/>
    </location>
</feature>
<keyword evidence="6" id="KW-0059">Arsenical resistance</keyword>
<keyword evidence="5 9" id="KW-0812">Transmembrane</keyword>
<proteinExistence type="inferred from homology"/>
<protein>
    <recommendedName>
        <fullName evidence="14">Arsenical-resistance protein</fullName>
    </recommendedName>
</protein>
<evidence type="ECO:0008006" key="14">
    <source>
        <dbReference type="Google" id="ProtNLM"/>
    </source>
</evidence>
<dbReference type="Gene3D" id="1.20.1530.20">
    <property type="match status" value="1"/>
</dbReference>
<organism evidence="12 13">
    <name type="scientific">Aspergillus glaucus CBS 516.65</name>
    <dbReference type="NCBI Taxonomy" id="1160497"/>
    <lineage>
        <taxon>Eukaryota</taxon>
        <taxon>Fungi</taxon>
        <taxon>Dikarya</taxon>
        <taxon>Ascomycota</taxon>
        <taxon>Pezizomycotina</taxon>
        <taxon>Eurotiomycetes</taxon>
        <taxon>Eurotiomycetidae</taxon>
        <taxon>Eurotiales</taxon>
        <taxon>Aspergillaceae</taxon>
        <taxon>Aspergillus</taxon>
        <taxon>Aspergillus subgen. Aspergillus</taxon>
    </lineage>
</organism>
<keyword evidence="3 9" id="KW-0813">Transport</keyword>
<evidence type="ECO:0000313" key="12">
    <source>
        <dbReference type="EMBL" id="OJJ86332.1"/>
    </source>
</evidence>
<feature type="region of interest" description="Disordered" evidence="10">
    <location>
        <begin position="1"/>
        <end position="36"/>
    </location>
</feature>